<dbReference type="GO" id="GO:0046033">
    <property type="term" value="P:AMP metabolic process"/>
    <property type="evidence" value="ECO:0007669"/>
    <property type="project" value="TreeGrafter"/>
</dbReference>
<dbReference type="SUPFAM" id="SSF51556">
    <property type="entry name" value="Metallo-dependent hydrolases"/>
    <property type="match status" value="1"/>
</dbReference>
<dbReference type="EMBL" id="CYKH01000904">
    <property type="protein sequence ID" value="CUG63265.1"/>
    <property type="molecule type" value="Genomic_DNA"/>
</dbReference>
<sequence>MLTKKTSVRIISDESHPLVIDDAPSAAGGQRRQSLQNVAKLKRVVSVGRGFRKPGSAGGANGASASSLGSGAPTSNPQSYHRISVDGVESEKDYTDSAEPIAKCLLAREQYKTIDQGEMEDSSPFDQDAAGSKQFLENIVTEQTSNLVFPMKKGVFSFEGMVTKPVEWKKYVNDVKMMFSIVENGPCLATARGRLIALEEKFELYSLMNTELEEEADRFRRGGGVYARNTRVDNNVRLATLATAPQLTEFLKSTADATPHVPFTENKSTEPHQLLSFKSTLERCGIADPQAITVEGLGLHPRLYRGRFQPFDVFQEKLNPAGQQSSDILNALVEMEAPNRGELFACLVRPMLERAEFADGQVVAYDMKLPIRGRHSEEWRNVASWVYRQGFHQFSRVMWTVDLQREEEPARLGYNCQTHADHYKHMFLPLMLATASPHDPRYSEISAMLLKVGQFNLALGTAPRQRSFFSEEVPRDPALNMTIVEHYRLFISTLSSVMYVTAINMQVLNVTLMLPAFATVSKPLAVNITFSLWNALNITPSQIVFTDSARGPQSKLVSVTGLAPGFGSLALIPLLTPETSTVLPGFDTMEIRSLITFDILYNGATLSTDVKRTTTINNNNVNTFSLSMSSFAANVTARVLIWKVLSLDGSQELPTSIQNGSVALGDDVGIIVSPTQFVFNSANAASLTRSFTISCFAKSGATVMLAVYWSDTPLPRVFNASYIATVVISKDWSLQLRGFPLVVYDGVLNAVTFTVVLIDPATSNATNASAIANSPRSSVSVAMVPRINCAGIMTLTPQRSLLWTQSLSDSPTVVINSTLNTSRSQSCDIDFSMSSPLTVLFSQFEPAINTSRRLLLSSYTTAPKASP</sequence>
<dbReference type="Pfam" id="PF19326">
    <property type="entry name" value="AMP_deaminase"/>
    <property type="match status" value="1"/>
</dbReference>
<evidence type="ECO:0000256" key="1">
    <source>
        <dbReference type="ARBA" id="ARBA00006676"/>
    </source>
</evidence>
<evidence type="ECO:0000313" key="4">
    <source>
        <dbReference type="Proteomes" id="UP000051952"/>
    </source>
</evidence>
<feature type="region of interest" description="Disordered" evidence="2">
    <location>
        <begin position="50"/>
        <end position="80"/>
    </location>
</feature>
<dbReference type="GO" id="GO:0003876">
    <property type="term" value="F:AMP deaminase activity"/>
    <property type="evidence" value="ECO:0007669"/>
    <property type="project" value="InterPro"/>
</dbReference>
<dbReference type="PANTHER" id="PTHR11359:SF0">
    <property type="entry name" value="AMP DEAMINASE"/>
    <property type="match status" value="1"/>
</dbReference>
<keyword evidence="4" id="KW-1185">Reference proteome</keyword>
<dbReference type="VEuPathDB" id="TriTrypDB:BSAL_82310"/>
<organism evidence="3 4">
    <name type="scientific">Bodo saltans</name>
    <name type="common">Flagellated protozoan</name>
    <dbReference type="NCBI Taxonomy" id="75058"/>
    <lineage>
        <taxon>Eukaryota</taxon>
        <taxon>Discoba</taxon>
        <taxon>Euglenozoa</taxon>
        <taxon>Kinetoplastea</taxon>
        <taxon>Metakinetoplastina</taxon>
        <taxon>Eubodonida</taxon>
        <taxon>Bodonidae</taxon>
        <taxon>Bodo</taxon>
    </lineage>
</organism>
<dbReference type="Proteomes" id="UP000051952">
    <property type="component" value="Unassembled WGS sequence"/>
</dbReference>
<accession>A0A0S4J819</accession>
<comment type="similarity">
    <text evidence="1">Belongs to the metallo-dependent hydrolases superfamily. Adenosine and AMP deaminases family.</text>
</comment>
<dbReference type="AlphaFoldDB" id="A0A0S4J819"/>
<dbReference type="InterPro" id="IPR032466">
    <property type="entry name" value="Metal_Hydrolase"/>
</dbReference>
<dbReference type="InterPro" id="IPR006329">
    <property type="entry name" value="AMPD"/>
</dbReference>
<dbReference type="PANTHER" id="PTHR11359">
    <property type="entry name" value="AMP DEAMINASE"/>
    <property type="match status" value="1"/>
</dbReference>
<reference evidence="4" key="1">
    <citation type="submission" date="2015-09" db="EMBL/GenBank/DDBJ databases">
        <authorList>
            <consortium name="Pathogen Informatics"/>
        </authorList>
    </citation>
    <scope>NUCLEOTIDE SEQUENCE [LARGE SCALE GENOMIC DNA]</scope>
    <source>
        <strain evidence="4">Lake Konstanz</strain>
    </source>
</reference>
<feature type="compositionally biased region" description="Low complexity" evidence="2">
    <location>
        <begin position="62"/>
        <end position="72"/>
    </location>
</feature>
<evidence type="ECO:0000256" key="2">
    <source>
        <dbReference type="SAM" id="MobiDB-lite"/>
    </source>
</evidence>
<name>A0A0S4J819_BODSA</name>
<dbReference type="GO" id="GO:0005829">
    <property type="term" value="C:cytosol"/>
    <property type="evidence" value="ECO:0007669"/>
    <property type="project" value="TreeGrafter"/>
</dbReference>
<evidence type="ECO:0000313" key="3">
    <source>
        <dbReference type="EMBL" id="CUG63265.1"/>
    </source>
</evidence>
<protein>
    <submittedName>
        <fullName evidence="3">Uncharacterized protein</fullName>
    </submittedName>
</protein>
<feature type="non-terminal residue" evidence="3">
    <location>
        <position position="867"/>
    </location>
</feature>
<dbReference type="Gene3D" id="3.20.20.140">
    <property type="entry name" value="Metal-dependent hydrolases"/>
    <property type="match status" value="2"/>
</dbReference>
<dbReference type="OrthoDB" id="10613837at2759"/>
<proteinExistence type="inferred from homology"/>
<dbReference type="GO" id="GO:0032264">
    <property type="term" value="P:IMP salvage"/>
    <property type="evidence" value="ECO:0007669"/>
    <property type="project" value="InterPro"/>
</dbReference>
<gene>
    <name evidence="3" type="ORF">BSAL_82310</name>
</gene>